<feature type="domain" description="Thiamine pyrophosphate enzyme central" evidence="4">
    <location>
        <begin position="186"/>
        <end position="321"/>
    </location>
</feature>
<dbReference type="GO" id="GO:0005948">
    <property type="term" value="C:acetolactate synthase complex"/>
    <property type="evidence" value="ECO:0007669"/>
    <property type="project" value="TreeGrafter"/>
</dbReference>
<evidence type="ECO:0000256" key="1">
    <source>
        <dbReference type="ARBA" id="ARBA00007812"/>
    </source>
</evidence>
<keyword evidence="2 3" id="KW-0786">Thiamine pyrophosphate</keyword>
<dbReference type="SUPFAM" id="SSF52467">
    <property type="entry name" value="DHS-like NAD/FAD-binding domain"/>
    <property type="match status" value="1"/>
</dbReference>
<dbReference type="RefSeq" id="WP_306735493.1">
    <property type="nucleotide sequence ID" value="NZ_JANHAX010000002.1"/>
</dbReference>
<dbReference type="GO" id="GO:0000287">
    <property type="term" value="F:magnesium ion binding"/>
    <property type="evidence" value="ECO:0007669"/>
    <property type="project" value="InterPro"/>
</dbReference>
<dbReference type="InterPro" id="IPR012001">
    <property type="entry name" value="Thiamin_PyroP_enz_TPP-bd_dom"/>
</dbReference>
<dbReference type="AlphaFoldDB" id="A0AAE3WBM1"/>
<dbReference type="Gene3D" id="3.40.50.1220">
    <property type="entry name" value="TPP-binding domain"/>
    <property type="match status" value="1"/>
</dbReference>
<evidence type="ECO:0000256" key="2">
    <source>
        <dbReference type="ARBA" id="ARBA00023052"/>
    </source>
</evidence>
<proteinExistence type="inferred from homology"/>
<evidence type="ECO:0000313" key="8">
    <source>
        <dbReference type="Proteomes" id="UP001226762"/>
    </source>
</evidence>
<comment type="similarity">
    <text evidence="1 3">Belongs to the TPP enzyme family.</text>
</comment>
<evidence type="ECO:0000259" key="6">
    <source>
        <dbReference type="Pfam" id="PF02776"/>
    </source>
</evidence>
<organism evidence="7 8">
    <name type="scientific">Marimonas arenosa</name>
    <dbReference type="NCBI Taxonomy" id="1795305"/>
    <lineage>
        <taxon>Bacteria</taxon>
        <taxon>Pseudomonadati</taxon>
        <taxon>Pseudomonadota</taxon>
        <taxon>Alphaproteobacteria</taxon>
        <taxon>Rhodobacterales</taxon>
        <taxon>Paracoccaceae</taxon>
        <taxon>Marimonas</taxon>
    </lineage>
</organism>
<evidence type="ECO:0000256" key="3">
    <source>
        <dbReference type="RuleBase" id="RU362132"/>
    </source>
</evidence>
<evidence type="ECO:0000313" key="7">
    <source>
        <dbReference type="EMBL" id="MDQ2090226.1"/>
    </source>
</evidence>
<sequence length="533" mass="54526">MASHAEIIAGHLAKAGCRHAFGMPGGEVLVLLEALRAAGIAFHLVKHENAGGFMAEGSWHATGAPGLLLTTVGPGLANAVNSVANAFQEQVPLIVLSGCIDPGEAAQFTHQVIDQQALMAPVTKASIRVAPGTAAQAVQKALSIATSDPMGPVHLDLPVGIAGAEAPDLALALAPVRAGWADAASLERAADMLQGAEQPVILAGMGAVQHCAGAAIARLARDNGIPVLTTYKAKGVIDEADPLCLGGHGLSPLSDGHVLPLLAASDCVILAGYDPIEMRAGWIRPFAAEAAIDLCHARIEHGMHGAAIRVVGDVAQMIEALHGALDVPLQEVWPGGEPATARAALKAVFADRGDWGVHAVFATLQQGLPEGAVVTVDSGAHRILMSQMWQCAQPGALLQSTAFCTMGVAVPLAAGVAAASDAPVVAVVGDAGFDMTAGELATLRDLGRQLTVVVLADDSLALIEKKQSAMQLPGHGVDFAPTDIAAVARAYGGIGIDVANREAFAAALADSWKNERFSIISCKVDKKDYVGAF</sequence>
<name>A0AAE3WBM1_9RHOB</name>
<reference evidence="7" key="2">
    <citation type="submission" date="2023-02" db="EMBL/GenBank/DDBJ databases">
        <title>'Rhodoalgimonas zhirmunskyi' gen. nov., isolated from a red alga.</title>
        <authorList>
            <person name="Nedashkovskaya O.I."/>
            <person name="Otstavnykh N.Y."/>
            <person name="Bystritskaya E.P."/>
            <person name="Balabanova L.A."/>
            <person name="Isaeva M.P."/>
        </authorList>
    </citation>
    <scope>NUCLEOTIDE SEQUENCE</scope>
    <source>
        <strain evidence="7">KCTC 52189</strain>
    </source>
</reference>
<accession>A0AAE3WBM1</accession>
<evidence type="ECO:0000259" key="5">
    <source>
        <dbReference type="Pfam" id="PF02775"/>
    </source>
</evidence>
<dbReference type="PANTHER" id="PTHR18968">
    <property type="entry name" value="THIAMINE PYROPHOSPHATE ENZYMES"/>
    <property type="match status" value="1"/>
</dbReference>
<dbReference type="PANTHER" id="PTHR18968:SF129">
    <property type="entry name" value="ACETOLACTATE SYNTHASE"/>
    <property type="match status" value="1"/>
</dbReference>
<dbReference type="SUPFAM" id="SSF52518">
    <property type="entry name" value="Thiamin diphosphate-binding fold (THDP-binding)"/>
    <property type="match status" value="2"/>
</dbReference>
<dbReference type="Pfam" id="PF02775">
    <property type="entry name" value="TPP_enzyme_C"/>
    <property type="match status" value="1"/>
</dbReference>
<dbReference type="GO" id="GO:0050660">
    <property type="term" value="F:flavin adenine dinucleotide binding"/>
    <property type="evidence" value="ECO:0007669"/>
    <property type="project" value="TreeGrafter"/>
</dbReference>
<dbReference type="Pfam" id="PF00205">
    <property type="entry name" value="TPP_enzyme_M"/>
    <property type="match status" value="1"/>
</dbReference>
<gene>
    <name evidence="7" type="ORF">NO357_09995</name>
</gene>
<keyword evidence="8" id="KW-1185">Reference proteome</keyword>
<evidence type="ECO:0000259" key="4">
    <source>
        <dbReference type="Pfam" id="PF00205"/>
    </source>
</evidence>
<dbReference type="EMBL" id="JANHAX010000002">
    <property type="protein sequence ID" value="MDQ2090226.1"/>
    <property type="molecule type" value="Genomic_DNA"/>
</dbReference>
<dbReference type="GO" id="GO:0003984">
    <property type="term" value="F:acetolactate synthase activity"/>
    <property type="evidence" value="ECO:0007669"/>
    <property type="project" value="TreeGrafter"/>
</dbReference>
<dbReference type="GO" id="GO:0009097">
    <property type="term" value="P:isoleucine biosynthetic process"/>
    <property type="evidence" value="ECO:0007669"/>
    <property type="project" value="TreeGrafter"/>
</dbReference>
<dbReference type="Pfam" id="PF02776">
    <property type="entry name" value="TPP_enzyme_N"/>
    <property type="match status" value="1"/>
</dbReference>
<dbReference type="InterPro" id="IPR045229">
    <property type="entry name" value="TPP_enz"/>
</dbReference>
<reference evidence="7" key="1">
    <citation type="submission" date="2022-07" db="EMBL/GenBank/DDBJ databases">
        <authorList>
            <person name="Otstavnykh N."/>
            <person name="Isaeva M."/>
            <person name="Bystritskaya E."/>
        </authorList>
    </citation>
    <scope>NUCLEOTIDE SEQUENCE</scope>
    <source>
        <strain evidence="7">KCTC 52189</strain>
    </source>
</reference>
<dbReference type="Proteomes" id="UP001226762">
    <property type="component" value="Unassembled WGS sequence"/>
</dbReference>
<dbReference type="GO" id="GO:0030976">
    <property type="term" value="F:thiamine pyrophosphate binding"/>
    <property type="evidence" value="ECO:0007669"/>
    <property type="project" value="InterPro"/>
</dbReference>
<comment type="caution">
    <text evidence="7">The sequence shown here is derived from an EMBL/GenBank/DDBJ whole genome shotgun (WGS) entry which is preliminary data.</text>
</comment>
<dbReference type="CDD" id="cd07035">
    <property type="entry name" value="TPP_PYR_POX_like"/>
    <property type="match status" value="1"/>
</dbReference>
<dbReference type="InterPro" id="IPR011766">
    <property type="entry name" value="TPP_enzyme_TPP-bd"/>
</dbReference>
<dbReference type="InterPro" id="IPR029035">
    <property type="entry name" value="DHS-like_NAD/FAD-binding_dom"/>
</dbReference>
<feature type="domain" description="Thiamine pyrophosphate enzyme N-terminal TPP-binding" evidence="6">
    <location>
        <begin position="5"/>
        <end position="118"/>
    </location>
</feature>
<protein>
    <submittedName>
        <fullName evidence="7">Thiamine pyrophosphate-binding protein</fullName>
    </submittedName>
</protein>
<feature type="domain" description="Thiamine pyrophosphate enzyme TPP-binding" evidence="5">
    <location>
        <begin position="377"/>
        <end position="521"/>
    </location>
</feature>
<dbReference type="Gene3D" id="3.40.50.970">
    <property type="match status" value="2"/>
</dbReference>
<dbReference type="GO" id="GO:0009099">
    <property type="term" value="P:L-valine biosynthetic process"/>
    <property type="evidence" value="ECO:0007669"/>
    <property type="project" value="TreeGrafter"/>
</dbReference>
<dbReference type="InterPro" id="IPR012000">
    <property type="entry name" value="Thiamin_PyroP_enz_cen_dom"/>
</dbReference>
<dbReference type="InterPro" id="IPR029061">
    <property type="entry name" value="THDP-binding"/>
</dbReference>